<reference evidence="3" key="1">
    <citation type="submission" date="2024-07" db="EMBL/GenBank/DDBJ databases">
        <title>Two chromosome-level genome assemblies of Korean endemic species Abeliophyllum distichum and Forsythia ovata (Oleaceae).</title>
        <authorList>
            <person name="Jang H."/>
        </authorList>
    </citation>
    <scope>NUCLEOTIDE SEQUENCE [LARGE SCALE GENOMIC DNA]</scope>
</reference>
<comment type="caution">
    <text evidence="2">The sequence shown here is derived from an EMBL/GenBank/DDBJ whole genome shotgun (WGS) entry which is preliminary data.</text>
</comment>
<organism evidence="2 3">
    <name type="scientific">Forsythia ovata</name>
    <dbReference type="NCBI Taxonomy" id="205694"/>
    <lineage>
        <taxon>Eukaryota</taxon>
        <taxon>Viridiplantae</taxon>
        <taxon>Streptophyta</taxon>
        <taxon>Embryophyta</taxon>
        <taxon>Tracheophyta</taxon>
        <taxon>Spermatophyta</taxon>
        <taxon>Magnoliopsida</taxon>
        <taxon>eudicotyledons</taxon>
        <taxon>Gunneridae</taxon>
        <taxon>Pentapetalae</taxon>
        <taxon>asterids</taxon>
        <taxon>lamiids</taxon>
        <taxon>Lamiales</taxon>
        <taxon>Oleaceae</taxon>
        <taxon>Forsythieae</taxon>
        <taxon>Forsythia</taxon>
    </lineage>
</organism>
<proteinExistence type="predicted"/>
<feature type="region of interest" description="Disordered" evidence="1">
    <location>
        <begin position="33"/>
        <end position="98"/>
    </location>
</feature>
<gene>
    <name evidence="2" type="ORF">Fot_37279</name>
</gene>
<evidence type="ECO:0000313" key="3">
    <source>
        <dbReference type="Proteomes" id="UP001604277"/>
    </source>
</evidence>
<accession>A0ABD1S0X0</accession>
<keyword evidence="3" id="KW-1185">Reference proteome</keyword>
<feature type="compositionally biased region" description="Basic and acidic residues" evidence="1">
    <location>
        <begin position="33"/>
        <end position="59"/>
    </location>
</feature>
<dbReference type="AlphaFoldDB" id="A0ABD1S0X0"/>
<protein>
    <submittedName>
        <fullName evidence="2">Uncharacterized protein</fullName>
    </submittedName>
</protein>
<name>A0ABD1S0X0_9LAMI</name>
<dbReference type="EMBL" id="JBFOLJ010000011">
    <property type="protein sequence ID" value="KAL2493522.1"/>
    <property type="molecule type" value="Genomic_DNA"/>
</dbReference>
<dbReference type="Proteomes" id="UP001604277">
    <property type="component" value="Unassembled WGS sequence"/>
</dbReference>
<feature type="compositionally biased region" description="Basic and acidic residues" evidence="1">
    <location>
        <begin position="67"/>
        <end position="76"/>
    </location>
</feature>
<evidence type="ECO:0000256" key="1">
    <source>
        <dbReference type="SAM" id="MobiDB-lite"/>
    </source>
</evidence>
<evidence type="ECO:0000313" key="2">
    <source>
        <dbReference type="EMBL" id="KAL2493522.1"/>
    </source>
</evidence>
<sequence>MDALGILDCSCGPSPITLLSCLQSSNFLWQDLEAEKTSKEPEKTTDDGSKTDQDIHKSASDWSTEFEPEKTTDDGSKTSFPFPAISPNLSLNPNPNSESSSITINSTILCPRPPAPRLGFLLVLPILSSPLHPVTSNLTIIDVSSPILTTSPSDRTLGSEGSSWVSFKMVPFDDARSVMVH</sequence>
<feature type="compositionally biased region" description="Low complexity" evidence="1">
    <location>
        <begin position="85"/>
        <end position="98"/>
    </location>
</feature>